<feature type="signal peptide" evidence="2">
    <location>
        <begin position="1"/>
        <end position="17"/>
    </location>
</feature>
<feature type="chain" id="PRO_5038618243" description="YhcN/YlaJ family sporulation lipoprotein" evidence="2">
    <location>
        <begin position="18"/>
        <end position="192"/>
    </location>
</feature>
<evidence type="ECO:0000256" key="2">
    <source>
        <dbReference type="SAM" id="SignalP"/>
    </source>
</evidence>
<dbReference type="Proteomes" id="UP000076567">
    <property type="component" value="Unassembled WGS sequence"/>
</dbReference>
<evidence type="ECO:0008006" key="5">
    <source>
        <dbReference type="Google" id="ProtNLM"/>
    </source>
</evidence>
<evidence type="ECO:0000256" key="1">
    <source>
        <dbReference type="SAM" id="MobiDB-lite"/>
    </source>
</evidence>
<dbReference type="Pfam" id="PF09580">
    <property type="entry name" value="Spore_YhcN_YlaJ"/>
    <property type="match status" value="1"/>
</dbReference>
<dbReference type="PROSITE" id="PS51257">
    <property type="entry name" value="PROKAR_LIPOPROTEIN"/>
    <property type="match status" value="1"/>
</dbReference>
<proteinExistence type="predicted"/>
<gene>
    <name evidence="3" type="ORF">AWM68_06135</name>
</gene>
<keyword evidence="4" id="KW-1185">Reference proteome</keyword>
<dbReference type="EMBL" id="LRFC01000023">
    <property type="protein sequence ID" value="KZE65955.1"/>
    <property type="molecule type" value="Genomic_DNA"/>
</dbReference>
<feature type="region of interest" description="Disordered" evidence="1">
    <location>
        <begin position="165"/>
        <end position="192"/>
    </location>
</feature>
<accession>A0A163QZ15</accession>
<feature type="compositionally biased region" description="Basic and acidic residues" evidence="1">
    <location>
        <begin position="173"/>
        <end position="192"/>
    </location>
</feature>
<evidence type="ECO:0000313" key="3">
    <source>
        <dbReference type="EMBL" id="KZE65955.1"/>
    </source>
</evidence>
<reference evidence="4" key="1">
    <citation type="submission" date="2016-01" db="EMBL/GenBank/DDBJ databases">
        <title>Draft genome of Chromobacterium sp. F49.</title>
        <authorList>
            <person name="Hong K.W."/>
        </authorList>
    </citation>
    <scope>NUCLEOTIDE SEQUENCE [LARGE SCALE GENOMIC DNA]</scope>
    <source>
        <strain evidence="4">P7IIIA</strain>
    </source>
</reference>
<dbReference type="RefSeq" id="WP_066241028.1">
    <property type="nucleotide sequence ID" value="NZ_LRFC01000023.1"/>
</dbReference>
<organism evidence="3 4">
    <name type="scientific">Fictibacillus phosphorivorans</name>
    <dbReference type="NCBI Taxonomy" id="1221500"/>
    <lineage>
        <taxon>Bacteria</taxon>
        <taxon>Bacillati</taxon>
        <taxon>Bacillota</taxon>
        <taxon>Bacilli</taxon>
        <taxon>Bacillales</taxon>
        <taxon>Fictibacillaceae</taxon>
        <taxon>Fictibacillus</taxon>
    </lineage>
</organism>
<name>A0A163QZ15_9BACL</name>
<dbReference type="AlphaFoldDB" id="A0A163QZ15"/>
<comment type="caution">
    <text evidence="3">The sequence shown here is derived from an EMBL/GenBank/DDBJ whole genome shotgun (WGS) entry which is preliminary data.</text>
</comment>
<sequence>MRKIGLLLLCAVFTVSACSGKTGSGDETLDTKQVRYDTSERKPNTQIDSPLVVEKSDEVHQSKDLVQLAQKVNGVDKAYVIVSGIYTLVGIVPSEPVKPGEENDSLREEVYKVLKGNAHGKNAAITTDPEKIKEIKKIGEVAARSKNDSKSGVYNEMGILIGKIKPVKGQSKSTERQEMHEEMNQKRDDLYE</sequence>
<keyword evidence="2" id="KW-0732">Signal</keyword>
<dbReference type="InterPro" id="IPR019076">
    <property type="entry name" value="Spore_lipoprot_YhcN/YlaJ-like"/>
</dbReference>
<protein>
    <recommendedName>
        <fullName evidence="5">YhcN/YlaJ family sporulation lipoprotein</fullName>
    </recommendedName>
</protein>
<evidence type="ECO:0000313" key="4">
    <source>
        <dbReference type="Proteomes" id="UP000076567"/>
    </source>
</evidence>